<dbReference type="AlphaFoldDB" id="A0AA46CBK4"/>
<sequence length="220" mass="23820">MRTTKRQRHRRSATALSDGFGSETRHAAALMDHGCRRWVFRRAGAAAGTLIRRCAPPSPARGRRRNTSVTRNVTQGLRAGVVAVGGTFPGLLPSPGTSPARKHITCLLWSVTCSKARHPASPGRLTCSEAHHPAFPERLTCSEARHPACPKRLTCSKAHYPACPERLTYFEAHHPASPERLTCSEARHPLLQSASCVSPRPSHYGALRSTSTGVASLSSH</sequence>
<evidence type="ECO:0000256" key="1">
    <source>
        <dbReference type="SAM" id="MobiDB-lite"/>
    </source>
</evidence>
<evidence type="ECO:0000313" key="2">
    <source>
        <dbReference type="EMBL" id="SUZ29749.1"/>
    </source>
</evidence>
<dbReference type="EMBL" id="UIHB01000006">
    <property type="protein sequence ID" value="SUZ29749.1"/>
    <property type="molecule type" value="Genomic_DNA"/>
</dbReference>
<feature type="compositionally biased region" description="Basic residues" evidence="1">
    <location>
        <begin position="1"/>
        <end position="12"/>
    </location>
</feature>
<dbReference type="Proteomes" id="UP000254168">
    <property type="component" value="Unassembled WGS sequence"/>
</dbReference>
<accession>A0AA46CBK4</accession>
<name>A0AA46CBK4_9XANT</name>
<comment type="caution">
    <text evidence="2">The sequence shown here is derived from an EMBL/GenBank/DDBJ whole genome shotgun (WGS) entry which is preliminary data.</text>
</comment>
<keyword evidence="3" id="KW-1185">Reference proteome</keyword>
<organism evidence="2 3">
    <name type="scientific">Xanthomonas euroxanthea</name>
    <dbReference type="NCBI Taxonomy" id="2259622"/>
    <lineage>
        <taxon>Bacteria</taxon>
        <taxon>Pseudomonadati</taxon>
        <taxon>Pseudomonadota</taxon>
        <taxon>Gammaproteobacteria</taxon>
        <taxon>Lysobacterales</taxon>
        <taxon>Lysobacteraceae</taxon>
        <taxon>Xanthomonas</taxon>
    </lineage>
</organism>
<reference evidence="2 3" key="1">
    <citation type="submission" date="2018-06" db="EMBL/GenBank/DDBJ databases">
        <authorList>
            <person name="Pothier F. J."/>
        </authorList>
    </citation>
    <scope>NUCLEOTIDE SEQUENCE [LARGE SCALE GENOMIC DNA]</scope>
    <source>
        <strain evidence="2 3">CPBF 424</strain>
    </source>
</reference>
<feature type="region of interest" description="Disordered" evidence="1">
    <location>
        <begin position="1"/>
        <end position="20"/>
    </location>
</feature>
<proteinExistence type="predicted"/>
<protein>
    <submittedName>
        <fullName evidence="2">Uncharacterized protein</fullName>
    </submittedName>
</protein>
<gene>
    <name evidence="2" type="ORF">CPBF424_35960</name>
</gene>
<evidence type="ECO:0000313" key="3">
    <source>
        <dbReference type="Proteomes" id="UP000254168"/>
    </source>
</evidence>